<reference evidence="5 6" key="1">
    <citation type="submission" date="2019-12" db="EMBL/GenBank/DDBJ databases">
        <title>Isolation and characterization of three novel carbon monoxide-oxidizing members of Halobacteria from salione crusts and soils.</title>
        <authorList>
            <person name="Myers M.R."/>
            <person name="King G.M."/>
        </authorList>
    </citation>
    <scope>NUCLEOTIDE SEQUENCE [LARGE SCALE GENOMIC DNA]</scope>
    <source>
        <strain evidence="5 6">PCN9</strain>
    </source>
</reference>
<gene>
    <name evidence="5" type="ORF">GRX66_12455</name>
</gene>
<keyword evidence="2" id="KW-0804">Transcription</keyword>
<evidence type="ECO:0000256" key="1">
    <source>
        <dbReference type="ARBA" id="ARBA00023015"/>
    </source>
</evidence>
<evidence type="ECO:0000259" key="4">
    <source>
        <dbReference type="Pfam" id="PF24277"/>
    </source>
</evidence>
<dbReference type="EMBL" id="WUUU01000106">
    <property type="protein sequence ID" value="MXR21376.1"/>
    <property type="molecule type" value="Genomic_DNA"/>
</dbReference>
<evidence type="ECO:0000256" key="2">
    <source>
        <dbReference type="ARBA" id="ARBA00023163"/>
    </source>
</evidence>
<comment type="caution">
    <text evidence="5">The sequence shown here is derived from an EMBL/GenBank/DDBJ whole genome shotgun (WGS) entry which is preliminary data.</text>
</comment>
<dbReference type="InterPro" id="IPR007050">
    <property type="entry name" value="HTH_bacterioopsin"/>
</dbReference>
<evidence type="ECO:0000259" key="3">
    <source>
        <dbReference type="Pfam" id="PF04967"/>
    </source>
</evidence>
<dbReference type="PANTHER" id="PTHR34236:SF1">
    <property type="entry name" value="DIMETHYL SULFOXIDE REDUCTASE TRANSCRIPTIONAL ACTIVATOR"/>
    <property type="match status" value="1"/>
</dbReference>
<dbReference type="AlphaFoldDB" id="A0A6B0SLL3"/>
<dbReference type="RefSeq" id="WP_159526856.1">
    <property type="nucleotide sequence ID" value="NZ_WUUU01000106.1"/>
</dbReference>
<dbReference type="OrthoDB" id="51502at2157"/>
<dbReference type="Pfam" id="PF24277">
    <property type="entry name" value="DmsR_N"/>
    <property type="match status" value="1"/>
</dbReference>
<evidence type="ECO:0000313" key="6">
    <source>
        <dbReference type="Proteomes" id="UP000471521"/>
    </source>
</evidence>
<name>A0A6B0SLL3_9EURY</name>
<dbReference type="Proteomes" id="UP000471521">
    <property type="component" value="Unassembled WGS sequence"/>
</dbReference>
<evidence type="ECO:0000313" key="5">
    <source>
        <dbReference type="EMBL" id="MXR21376.1"/>
    </source>
</evidence>
<dbReference type="PANTHER" id="PTHR34236">
    <property type="entry name" value="DIMETHYL SULFOXIDE REDUCTASE TRANSCRIPTIONAL ACTIVATOR"/>
    <property type="match status" value="1"/>
</dbReference>
<dbReference type="Pfam" id="PF04967">
    <property type="entry name" value="HTH_10"/>
    <property type="match status" value="1"/>
</dbReference>
<dbReference type="SUPFAM" id="SSF88659">
    <property type="entry name" value="Sigma3 and sigma4 domains of RNA polymerase sigma factors"/>
    <property type="match status" value="1"/>
</dbReference>
<proteinExistence type="predicted"/>
<feature type="domain" description="HTH bat-type" evidence="3">
    <location>
        <begin position="147"/>
        <end position="198"/>
    </location>
</feature>
<accession>A0A6B0SLL3</accession>
<protein>
    <submittedName>
        <fullName evidence="5">Bacterio-opsin activator</fullName>
    </submittedName>
</protein>
<dbReference type="Gene3D" id="1.10.10.10">
    <property type="entry name" value="Winged helix-like DNA-binding domain superfamily/Winged helix DNA-binding domain"/>
    <property type="match status" value="1"/>
</dbReference>
<feature type="domain" description="DmsR-like N-terminal" evidence="4">
    <location>
        <begin position="73"/>
        <end position="131"/>
    </location>
</feature>
<dbReference type="InterPro" id="IPR013324">
    <property type="entry name" value="RNA_pol_sigma_r3/r4-like"/>
</dbReference>
<keyword evidence="1" id="KW-0805">Transcription regulation</keyword>
<dbReference type="InterPro" id="IPR056433">
    <property type="entry name" value="DmsR-like_N"/>
</dbReference>
<keyword evidence="6" id="KW-1185">Reference proteome</keyword>
<sequence>MIEQSVEQGGAAPNTGPLDVQLAVEIDDAAGCPLRDRELEDVRQTVSRSGLGDQATCQVAVADGNGGGYERTTAGDTCPCLVFDAHDCICDVEHVSGGTMLFSAVVPSRDVLRSIISDLRALGTDVSLERIRTGTAPKSNASDCVALTEKQREVLELAIESGYYDRPRETTLAELADELDVTASAVSQRLNAVERKLVCERAREFDLQ</sequence>
<organism evidence="5 6">
    <name type="scientific">Halobacterium bonnevillei</name>
    <dbReference type="NCBI Taxonomy" id="2692200"/>
    <lineage>
        <taxon>Archaea</taxon>
        <taxon>Methanobacteriati</taxon>
        <taxon>Methanobacteriota</taxon>
        <taxon>Stenosarchaea group</taxon>
        <taxon>Halobacteria</taxon>
        <taxon>Halobacteriales</taxon>
        <taxon>Halobacteriaceae</taxon>
        <taxon>Halobacterium</taxon>
    </lineage>
</organism>
<dbReference type="InterPro" id="IPR036388">
    <property type="entry name" value="WH-like_DNA-bd_sf"/>
</dbReference>